<dbReference type="SMART" id="SM00220">
    <property type="entry name" value="S_TKc"/>
    <property type="match status" value="1"/>
</dbReference>
<dbReference type="SUPFAM" id="SSF56112">
    <property type="entry name" value="Protein kinase-like (PK-like)"/>
    <property type="match status" value="1"/>
</dbReference>
<dbReference type="Proteomes" id="UP001470230">
    <property type="component" value="Unassembled WGS sequence"/>
</dbReference>
<keyword evidence="2 4" id="KW-0547">Nucleotide-binding</keyword>
<dbReference type="InterPro" id="IPR051681">
    <property type="entry name" value="Ser/Thr_Kinases-Pseudokinases"/>
</dbReference>
<dbReference type="Pfam" id="PF00069">
    <property type="entry name" value="Pkinase"/>
    <property type="match status" value="1"/>
</dbReference>
<dbReference type="InterPro" id="IPR001245">
    <property type="entry name" value="Ser-Thr/Tyr_kinase_cat_dom"/>
</dbReference>
<accession>A0ABR2HCD3</accession>
<dbReference type="Gene3D" id="1.25.40.10">
    <property type="entry name" value="Tetratricopeptide repeat domain"/>
    <property type="match status" value="3"/>
</dbReference>
<dbReference type="PROSITE" id="PS50011">
    <property type="entry name" value="PROTEIN_KINASE_DOM"/>
    <property type="match status" value="1"/>
</dbReference>
<dbReference type="PROSITE" id="PS00108">
    <property type="entry name" value="PROTEIN_KINASE_ST"/>
    <property type="match status" value="1"/>
</dbReference>
<evidence type="ECO:0000256" key="4">
    <source>
        <dbReference type="PROSITE-ProRule" id="PRU10141"/>
    </source>
</evidence>
<evidence type="ECO:0000313" key="6">
    <source>
        <dbReference type="EMBL" id="KAK8843751.1"/>
    </source>
</evidence>
<comment type="caution">
    <text evidence="6">The sequence shown here is derived from an EMBL/GenBank/DDBJ whole genome shotgun (WGS) entry which is preliminary data.</text>
</comment>
<dbReference type="InterPro" id="IPR011990">
    <property type="entry name" value="TPR-like_helical_dom_sf"/>
</dbReference>
<evidence type="ECO:0000256" key="2">
    <source>
        <dbReference type="ARBA" id="ARBA00022741"/>
    </source>
</evidence>
<evidence type="ECO:0000256" key="1">
    <source>
        <dbReference type="ARBA" id="ARBA00022527"/>
    </source>
</evidence>
<evidence type="ECO:0000259" key="5">
    <source>
        <dbReference type="PROSITE" id="PS50011"/>
    </source>
</evidence>
<name>A0ABR2HCD3_9EUKA</name>
<dbReference type="EMBL" id="JAPFFF010000034">
    <property type="protein sequence ID" value="KAK8843751.1"/>
    <property type="molecule type" value="Genomic_DNA"/>
</dbReference>
<dbReference type="Gene3D" id="1.10.510.10">
    <property type="entry name" value="Transferase(Phosphotransferase) domain 1"/>
    <property type="match status" value="1"/>
</dbReference>
<keyword evidence="1" id="KW-0723">Serine/threonine-protein kinase</keyword>
<dbReference type="PRINTS" id="PR00109">
    <property type="entry name" value="TYRKINASE"/>
</dbReference>
<reference evidence="6 7" key="1">
    <citation type="submission" date="2024-04" db="EMBL/GenBank/DDBJ databases">
        <title>Tritrichomonas musculus Genome.</title>
        <authorList>
            <person name="Alves-Ferreira E."/>
            <person name="Grigg M."/>
            <person name="Lorenzi H."/>
            <person name="Galac M."/>
        </authorList>
    </citation>
    <scope>NUCLEOTIDE SEQUENCE [LARGE SCALE GENOMIC DNA]</scope>
    <source>
        <strain evidence="6 7">EAF2021</strain>
    </source>
</reference>
<dbReference type="SUPFAM" id="SSF81901">
    <property type="entry name" value="HCP-like"/>
    <property type="match status" value="3"/>
</dbReference>
<keyword evidence="3 4" id="KW-0067">ATP-binding</keyword>
<keyword evidence="7" id="KW-1185">Reference proteome</keyword>
<dbReference type="Pfam" id="PF08238">
    <property type="entry name" value="Sel1"/>
    <property type="match status" value="7"/>
</dbReference>
<proteinExistence type="predicted"/>
<dbReference type="InterPro" id="IPR000719">
    <property type="entry name" value="Prot_kinase_dom"/>
</dbReference>
<dbReference type="PANTHER" id="PTHR44329:SF214">
    <property type="entry name" value="PROTEIN KINASE DOMAIN-CONTAINING PROTEIN"/>
    <property type="match status" value="1"/>
</dbReference>
<dbReference type="SMART" id="SM00671">
    <property type="entry name" value="SEL1"/>
    <property type="match status" value="9"/>
</dbReference>
<dbReference type="PROSITE" id="PS00107">
    <property type="entry name" value="PROTEIN_KINASE_ATP"/>
    <property type="match status" value="1"/>
</dbReference>
<dbReference type="InterPro" id="IPR017441">
    <property type="entry name" value="Protein_kinase_ATP_BS"/>
</dbReference>
<evidence type="ECO:0000256" key="3">
    <source>
        <dbReference type="ARBA" id="ARBA00022840"/>
    </source>
</evidence>
<protein>
    <recommendedName>
        <fullName evidence="5">Protein kinase domain-containing protein</fullName>
    </recommendedName>
</protein>
<sequence>MEARTINLKNFILQNEIGSGSFGQVYKVKEKRTGRFFAAKIANSKLNENSLDILEDISREVDIISKLSHPSVLKFIGFSPCNFKKKPKPVIITEFVSNGTLEELINSDNCHWNDTQKLITIYGIASALSYLHLHNIIHRDLKPENILMDDFLFPKIADFGFSKITENNDININKNFTISIKGTPIYLSPEIWEKFEYTKAGDVYAFAITVYEILTKEKPFAKFRFFEIPLKIKNGYRPEFNTPIGKSYQNLIERCWSQDLNERPTFDQIVEELKNDRGFITENVNKEEYYKYISFIEECRSSFSSRRSMSLSFHLSAKFNKIMIDQTPIESKFEFKERIAHKISLFPYNDFASYDDECKSLIEKAQKDDKKLLIVAQSLIEGRNNFHQNAKIGMKYLKKALKCDDNEEAFVYYCELLIKGKIIPKNLQKAQKLIKKQTKEYPVLLGKIMKKEKKYEKAKELFEKAIKEGNGEAMYEYGKLLIKGQYEEEGQQYYLNSIEKNFPKAMYKYGLYLLSNGDESKSLEYIKMAANKGCVKAMYQYSLILENRENHSSLDDQEIEYYLRNAANFGHAESMFKYSLILAKKQDNDSKKLIEHYLKKASDKGHICAMYYYGLLLYEKDDSPSVLRDAAHYIKISADNGNMEAKAQYGIMLIHGKGISINYEEAAKYLKESTNHQNNPDAFFGLGYLYENGKGVEKDDKKAYQYYKLSAKYKSTDALLRLGNDYFDGQIDGVNIPLAKYCFSSCIKLINNDFVNAAKAIENSYRSFNNLGLIDICAYEDPDNAKLHFGQASLNGYPFAQNNYGVVLQFYFNEIEEAKKMFIEASRINYSLFEYNIAYLYEREGDYKKALEFYILTSEHEKEPLIFRRQTIFDLSVELSKLIVVFLTNIKLVRYYLTQNPVKYNESKQYFIKSLLTVSSFIQLFRNHNQNNGDLDEFKLFFKFKDMIINYMKYISANIDEFDLKVVENEKDDENFAIFKDLLFKGEENIIDFDPNQLFAIIASKDINRNLFLNLINEILKKTMDVLYAPPYYIFFGQILFKNNIKNAKSILSEKDVDQNILNELGFEQCLT</sequence>
<feature type="domain" description="Protein kinase" evidence="5">
    <location>
        <begin position="11"/>
        <end position="280"/>
    </location>
</feature>
<dbReference type="InterPro" id="IPR011009">
    <property type="entry name" value="Kinase-like_dom_sf"/>
</dbReference>
<keyword evidence="1" id="KW-0418">Kinase</keyword>
<keyword evidence="1" id="KW-0808">Transferase</keyword>
<feature type="binding site" evidence="4">
    <location>
        <position position="40"/>
    </location>
    <ligand>
        <name>ATP</name>
        <dbReference type="ChEBI" id="CHEBI:30616"/>
    </ligand>
</feature>
<dbReference type="InterPro" id="IPR006597">
    <property type="entry name" value="Sel1-like"/>
</dbReference>
<dbReference type="InterPro" id="IPR008271">
    <property type="entry name" value="Ser/Thr_kinase_AS"/>
</dbReference>
<gene>
    <name evidence="6" type="ORF">M9Y10_024821</name>
</gene>
<evidence type="ECO:0000313" key="7">
    <source>
        <dbReference type="Proteomes" id="UP001470230"/>
    </source>
</evidence>
<dbReference type="PANTHER" id="PTHR44329">
    <property type="entry name" value="SERINE/THREONINE-PROTEIN KINASE TNNI3K-RELATED"/>
    <property type="match status" value="1"/>
</dbReference>
<organism evidence="6 7">
    <name type="scientific">Tritrichomonas musculus</name>
    <dbReference type="NCBI Taxonomy" id="1915356"/>
    <lineage>
        <taxon>Eukaryota</taxon>
        <taxon>Metamonada</taxon>
        <taxon>Parabasalia</taxon>
        <taxon>Tritrichomonadida</taxon>
        <taxon>Tritrichomonadidae</taxon>
        <taxon>Tritrichomonas</taxon>
    </lineage>
</organism>